<evidence type="ECO:0000259" key="2">
    <source>
        <dbReference type="PROSITE" id="PS50017"/>
    </source>
</evidence>
<protein>
    <submittedName>
        <fullName evidence="4">Uncharacterized protein</fullName>
    </submittedName>
</protein>
<dbReference type="PANTHER" id="PTHR12582">
    <property type="entry name" value="NETRIN RECEPTOR UNC5"/>
    <property type="match status" value="1"/>
</dbReference>
<feature type="compositionally biased region" description="Polar residues" evidence="1">
    <location>
        <begin position="293"/>
        <end position="324"/>
    </location>
</feature>
<evidence type="ECO:0000259" key="3">
    <source>
        <dbReference type="PROSITE" id="PS51145"/>
    </source>
</evidence>
<dbReference type="OrthoDB" id="10128886at2759"/>
<dbReference type="GO" id="GO:0005042">
    <property type="term" value="F:netrin receptor activity"/>
    <property type="evidence" value="ECO:0007669"/>
    <property type="project" value="InterPro"/>
</dbReference>
<accession>A0A7M7NB02</accession>
<dbReference type="AlphaFoldDB" id="A0A7M7NB02"/>
<keyword evidence="5" id="KW-1185">Reference proteome</keyword>
<evidence type="ECO:0000313" key="5">
    <source>
        <dbReference type="Proteomes" id="UP000007110"/>
    </source>
</evidence>
<dbReference type="RefSeq" id="XP_030833664.1">
    <property type="nucleotide sequence ID" value="XM_030977804.1"/>
</dbReference>
<dbReference type="PANTHER" id="PTHR12582:SF41">
    <property type="entry name" value="UNC5C-LIKE PROTEIN"/>
    <property type="match status" value="1"/>
</dbReference>
<dbReference type="OMA" id="RIGQSER"/>
<dbReference type="Proteomes" id="UP000007110">
    <property type="component" value="Unassembled WGS sequence"/>
</dbReference>
<dbReference type="InterPro" id="IPR000488">
    <property type="entry name" value="Death_dom"/>
</dbReference>
<dbReference type="GO" id="GO:0016020">
    <property type="term" value="C:membrane"/>
    <property type="evidence" value="ECO:0007669"/>
    <property type="project" value="InterPro"/>
</dbReference>
<evidence type="ECO:0000313" key="4">
    <source>
        <dbReference type="EnsemblMetazoa" id="XP_030833664"/>
    </source>
</evidence>
<dbReference type="EnsemblMetazoa" id="XM_030977804">
    <property type="protein sequence ID" value="XP_030833664"/>
    <property type="gene ID" value="LOC115920970"/>
</dbReference>
<name>A0A7M7NB02_STRPU</name>
<sequence length="414" mass="46590">MECCKRVGVKGGKLQLDSFGIELEIPPGAIDSEAPQEISLRVLTDTQNLGNSKEEMSVCCGVQCLAPDDLVLKLPVTYTMPHCAVITRYSSVKAVLYTGEGEYSTDAVVKERIMLSRSGTPSCTITKDVLKLKMNHFSWAKIKLMIKNFFFKEKKMRCRPFKEKNLALQKTPVILRAHLYDAIKGNCQLIKRQEEEQEFVPAHPEQEIVIQAAESDLKMTCYVKETIIGRPAVVPFDKLTSGARICKPFELDFTDQPDIVAVSLRIGQSERLEDELLFPLDFSTPNRRKRTSPQDPEQMQGASSSQTHRTSHGSTGETLENISGGQEDFDEKLTTVARKVAKREEIDNLGKALGFGPDDIQRYFDTNMKNADVSYMGTLSMLRKWRKKQTEAKECEALKGVLRKAGQIRLIDEL</sequence>
<proteinExistence type="predicted"/>
<dbReference type="CDD" id="cd01670">
    <property type="entry name" value="Death"/>
    <property type="match status" value="1"/>
</dbReference>
<feature type="domain" description="ZU5" evidence="3">
    <location>
        <begin position="1"/>
        <end position="146"/>
    </location>
</feature>
<organism evidence="4 5">
    <name type="scientific">Strongylocentrotus purpuratus</name>
    <name type="common">Purple sea urchin</name>
    <dbReference type="NCBI Taxonomy" id="7668"/>
    <lineage>
        <taxon>Eukaryota</taxon>
        <taxon>Metazoa</taxon>
        <taxon>Echinodermata</taxon>
        <taxon>Eleutherozoa</taxon>
        <taxon>Echinozoa</taxon>
        <taxon>Echinoidea</taxon>
        <taxon>Euechinoidea</taxon>
        <taxon>Echinacea</taxon>
        <taxon>Camarodonta</taxon>
        <taxon>Echinidea</taxon>
        <taxon>Strongylocentrotidae</taxon>
        <taxon>Strongylocentrotus</taxon>
    </lineage>
</organism>
<dbReference type="PROSITE" id="PS51145">
    <property type="entry name" value="ZU5"/>
    <property type="match status" value="1"/>
</dbReference>
<feature type="domain" description="Death" evidence="2">
    <location>
        <begin position="349"/>
        <end position="414"/>
    </location>
</feature>
<dbReference type="InterPro" id="IPR037936">
    <property type="entry name" value="UNC5A-D"/>
</dbReference>
<reference evidence="5" key="1">
    <citation type="submission" date="2015-02" db="EMBL/GenBank/DDBJ databases">
        <title>Genome sequencing for Strongylocentrotus purpuratus.</title>
        <authorList>
            <person name="Murali S."/>
            <person name="Liu Y."/>
            <person name="Vee V."/>
            <person name="English A."/>
            <person name="Wang M."/>
            <person name="Skinner E."/>
            <person name="Han Y."/>
            <person name="Muzny D.M."/>
            <person name="Worley K.C."/>
            <person name="Gibbs R.A."/>
        </authorList>
    </citation>
    <scope>NUCLEOTIDE SEQUENCE</scope>
</reference>
<feature type="region of interest" description="Disordered" evidence="1">
    <location>
        <begin position="282"/>
        <end position="328"/>
    </location>
</feature>
<dbReference type="PROSITE" id="PS50017">
    <property type="entry name" value="DEATH_DOMAIN"/>
    <property type="match status" value="1"/>
</dbReference>
<dbReference type="Gene3D" id="2.60.220.30">
    <property type="match status" value="1"/>
</dbReference>
<dbReference type="InParanoid" id="A0A7M7NB02"/>
<dbReference type="InterPro" id="IPR011029">
    <property type="entry name" value="DEATH-like_dom_sf"/>
</dbReference>
<dbReference type="KEGG" id="spu:115920970"/>
<dbReference type="Gene3D" id="1.10.533.10">
    <property type="entry name" value="Death Domain, Fas"/>
    <property type="match status" value="1"/>
</dbReference>
<evidence type="ECO:0000256" key="1">
    <source>
        <dbReference type="SAM" id="MobiDB-lite"/>
    </source>
</evidence>
<dbReference type="InterPro" id="IPR000906">
    <property type="entry name" value="ZU5_dom"/>
</dbReference>
<reference evidence="4" key="2">
    <citation type="submission" date="2021-01" db="UniProtKB">
        <authorList>
            <consortium name="EnsemblMetazoa"/>
        </authorList>
    </citation>
    <scope>IDENTIFICATION</scope>
</reference>
<dbReference type="GeneID" id="115920970"/>
<dbReference type="Pfam" id="PF00791">
    <property type="entry name" value="ZU5"/>
    <property type="match status" value="1"/>
</dbReference>